<evidence type="ECO:0000313" key="7">
    <source>
        <dbReference type="EMBL" id="KAH0513236.1"/>
    </source>
</evidence>
<keyword evidence="4" id="KW-0378">Hydrolase</keyword>
<feature type="domain" description="Glycoside hydrolase family 29 N-terminal" evidence="6">
    <location>
        <begin position="1"/>
        <end position="84"/>
    </location>
</feature>
<dbReference type="AlphaFoldDB" id="A0A8J6GGV1"/>
<dbReference type="GO" id="GO:0004560">
    <property type="term" value="F:alpha-L-fucosidase activity"/>
    <property type="evidence" value="ECO:0007669"/>
    <property type="project" value="UniProtKB-EC"/>
</dbReference>
<comment type="similarity">
    <text evidence="1">Belongs to the glycosyl hydrolase 29 family.</text>
</comment>
<dbReference type="Proteomes" id="UP000710432">
    <property type="component" value="Unassembled WGS sequence"/>
</dbReference>
<dbReference type="PANTHER" id="PTHR10030">
    <property type="entry name" value="ALPHA-L-FUCOSIDASE"/>
    <property type="match status" value="1"/>
</dbReference>
<comment type="caution">
    <text evidence="7">The sequence shown here is derived from an EMBL/GenBank/DDBJ whole genome shotgun (WGS) entry which is preliminary data.</text>
</comment>
<dbReference type="InterPro" id="IPR000933">
    <property type="entry name" value="Glyco_hydro_29"/>
</dbReference>
<proteinExistence type="inferred from homology"/>
<dbReference type="SUPFAM" id="SSF51445">
    <property type="entry name" value="(Trans)glycosidases"/>
    <property type="match status" value="1"/>
</dbReference>
<name>A0A8J6GGV1_MICOH</name>
<accession>A0A8J6GGV1</accession>
<dbReference type="EC" id="3.2.1.51" evidence="2"/>
<gene>
    <name evidence="7" type="ORF">LTLLF_140705</name>
</gene>
<dbReference type="EMBL" id="JAATJU010021600">
    <property type="protein sequence ID" value="KAH0513236.1"/>
    <property type="molecule type" value="Genomic_DNA"/>
</dbReference>
<organism evidence="7 8">
    <name type="scientific">Microtus ochrogaster</name>
    <name type="common">Prairie vole</name>
    <dbReference type="NCBI Taxonomy" id="79684"/>
    <lineage>
        <taxon>Eukaryota</taxon>
        <taxon>Metazoa</taxon>
        <taxon>Chordata</taxon>
        <taxon>Craniata</taxon>
        <taxon>Vertebrata</taxon>
        <taxon>Euteleostomi</taxon>
        <taxon>Mammalia</taxon>
        <taxon>Eutheria</taxon>
        <taxon>Euarchontoglires</taxon>
        <taxon>Glires</taxon>
        <taxon>Rodentia</taxon>
        <taxon>Myomorpha</taxon>
        <taxon>Muroidea</taxon>
        <taxon>Cricetidae</taxon>
        <taxon>Arvicolinae</taxon>
        <taxon>Microtus</taxon>
    </lineage>
</organism>
<dbReference type="Gene3D" id="3.20.20.80">
    <property type="entry name" value="Glycosidases"/>
    <property type="match status" value="1"/>
</dbReference>
<evidence type="ECO:0000256" key="3">
    <source>
        <dbReference type="ARBA" id="ARBA00022729"/>
    </source>
</evidence>
<evidence type="ECO:0000256" key="1">
    <source>
        <dbReference type="ARBA" id="ARBA00007951"/>
    </source>
</evidence>
<dbReference type="InterPro" id="IPR017853">
    <property type="entry name" value="GH"/>
</dbReference>
<evidence type="ECO:0000313" key="8">
    <source>
        <dbReference type="Proteomes" id="UP000710432"/>
    </source>
</evidence>
<protein>
    <recommendedName>
        <fullName evidence="2">alpha-L-fucosidase</fullName>
        <ecNumber evidence="2">3.2.1.51</ecNumber>
    </recommendedName>
</protein>
<dbReference type="Pfam" id="PF01120">
    <property type="entry name" value="Alpha_L_fucos"/>
    <property type="match status" value="1"/>
</dbReference>
<evidence type="ECO:0000259" key="6">
    <source>
        <dbReference type="Pfam" id="PF01120"/>
    </source>
</evidence>
<evidence type="ECO:0000256" key="4">
    <source>
        <dbReference type="ARBA" id="ARBA00022801"/>
    </source>
</evidence>
<keyword evidence="5" id="KW-0326">Glycosidase</keyword>
<dbReference type="GO" id="GO:0016139">
    <property type="term" value="P:glycoside catabolic process"/>
    <property type="evidence" value="ECO:0007669"/>
    <property type="project" value="TreeGrafter"/>
</dbReference>
<dbReference type="InterPro" id="IPR057739">
    <property type="entry name" value="Glyco_hydro_29_N"/>
</dbReference>
<keyword evidence="3" id="KW-0732">Signal</keyword>
<dbReference type="SMART" id="SM00812">
    <property type="entry name" value="Alpha_L_fucos"/>
    <property type="match status" value="1"/>
</dbReference>
<evidence type="ECO:0000256" key="5">
    <source>
        <dbReference type="ARBA" id="ARBA00023295"/>
    </source>
</evidence>
<evidence type="ECO:0000256" key="2">
    <source>
        <dbReference type="ARBA" id="ARBA00012662"/>
    </source>
</evidence>
<reference evidence="7" key="1">
    <citation type="submission" date="2020-03" db="EMBL/GenBank/DDBJ databases">
        <title>Studies in the Genomics of Life Span.</title>
        <authorList>
            <person name="Glass D."/>
        </authorList>
    </citation>
    <scope>NUCLEOTIDE SEQUENCE</scope>
    <source>
        <strain evidence="7">LTLLF</strain>
        <tissue evidence="7">Muscle</tissue>
    </source>
</reference>
<dbReference type="PANTHER" id="PTHR10030:SF2">
    <property type="entry name" value="TISSUE ALPHA-L-FUCOSIDASE"/>
    <property type="match status" value="1"/>
</dbReference>
<dbReference type="GO" id="GO:0005764">
    <property type="term" value="C:lysosome"/>
    <property type="evidence" value="ECO:0007669"/>
    <property type="project" value="TreeGrafter"/>
</dbReference>
<sequence>MEENYSPGFSYTDFGLQFTACFFQQDQTAELFQAAGAKYVVLTTKHHEGFTNWPSWNSKDVGPLRDLVGELGAAVQKRNIRYGLDPLLLE</sequence>
<dbReference type="GO" id="GO:0006004">
    <property type="term" value="P:fucose metabolic process"/>
    <property type="evidence" value="ECO:0007669"/>
    <property type="project" value="TreeGrafter"/>
</dbReference>